<dbReference type="EMBL" id="JACIET010000001">
    <property type="protein sequence ID" value="MBB4012910.1"/>
    <property type="molecule type" value="Genomic_DNA"/>
</dbReference>
<evidence type="ECO:0000256" key="1">
    <source>
        <dbReference type="SAM" id="SignalP"/>
    </source>
</evidence>
<keyword evidence="1" id="KW-0732">Signal</keyword>
<organism evidence="2 3">
    <name type="scientific">Niveibacterium umoris</name>
    <dbReference type="NCBI Taxonomy" id="1193620"/>
    <lineage>
        <taxon>Bacteria</taxon>
        <taxon>Pseudomonadati</taxon>
        <taxon>Pseudomonadota</taxon>
        <taxon>Betaproteobacteria</taxon>
        <taxon>Rhodocyclales</taxon>
        <taxon>Rhodocyclaceae</taxon>
        <taxon>Niveibacterium</taxon>
    </lineage>
</organism>
<evidence type="ECO:0000313" key="3">
    <source>
        <dbReference type="Proteomes" id="UP000561045"/>
    </source>
</evidence>
<evidence type="ECO:0000313" key="2">
    <source>
        <dbReference type="EMBL" id="MBB4012910.1"/>
    </source>
</evidence>
<dbReference type="RefSeq" id="WP_183634676.1">
    <property type="nucleotide sequence ID" value="NZ_BAABLE010000011.1"/>
</dbReference>
<keyword evidence="3" id="KW-1185">Reference proteome</keyword>
<reference evidence="2 3" key="1">
    <citation type="submission" date="2020-08" db="EMBL/GenBank/DDBJ databases">
        <title>Genomic Encyclopedia of Type Strains, Phase IV (KMG-IV): sequencing the most valuable type-strain genomes for metagenomic binning, comparative biology and taxonomic classification.</title>
        <authorList>
            <person name="Goeker M."/>
        </authorList>
    </citation>
    <scope>NUCLEOTIDE SEQUENCE [LARGE SCALE GENOMIC DNA]</scope>
    <source>
        <strain evidence="2 3">DSM 106739</strain>
    </source>
</reference>
<feature type="signal peptide" evidence="1">
    <location>
        <begin position="1"/>
        <end position="23"/>
    </location>
</feature>
<dbReference type="Proteomes" id="UP000561045">
    <property type="component" value="Unassembled WGS sequence"/>
</dbReference>
<feature type="chain" id="PRO_5032847062" evidence="1">
    <location>
        <begin position="24"/>
        <end position="256"/>
    </location>
</feature>
<proteinExistence type="predicted"/>
<name>A0A840BIV4_9RHOO</name>
<accession>A0A840BIV4</accession>
<sequence>MVLRFALIAAYSALVLLSNAAWAETRTQKYAVISLVGDALTLVTHQPVTGSRIDRNIKHAMPDPERSMDRFVLREVNQILTESNRGVETVLLTIPGADAIALGEKVCELPALQDAIRAESVTKIVLVTKFRGLARMRFGNGSEGDGTIEGIGFYLDKTMPTQNESGKVSKGFLAPFAYIKLTLLDGNTFAELASAAVTESLSISTPGSDEQSPWEALQPEEKVAALQHVVRKSLRGEMPKLTELPLNLNAATTPGK</sequence>
<comment type="caution">
    <text evidence="2">The sequence shown here is derived from an EMBL/GenBank/DDBJ whole genome shotgun (WGS) entry which is preliminary data.</text>
</comment>
<protein>
    <submittedName>
        <fullName evidence="2">Uncharacterized protein</fullName>
    </submittedName>
</protein>
<dbReference type="AlphaFoldDB" id="A0A840BIV4"/>
<gene>
    <name evidence="2" type="ORF">GGR36_002218</name>
</gene>